<dbReference type="Pfam" id="PF09844">
    <property type="entry name" value="DUF2071"/>
    <property type="match status" value="1"/>
</dbReference>
<keyword evidence="2" id="KW-1185">Reference proteome</keyword>
<dbReference type="EMBL" id="SOAM01000001">
    <property type="protein sequence ID" value="TDS81072.1"/>
    <property type="molecule type" value="Genomic_DNA"/>
</dbReference>
<protein>
    <submittedName>
        <fullName evidence="1">Uncharacterized protein DUF2071</fullName>
    </submittedName>
</protein>
<dbReference type="InterPro" id="IPR018644">
    <property type="entry name" value="DUF2071"/>
</dbReference>
<evidence type="ECO:0000313" key="1">
    <source>
        <dbReference type="EMBL" id="TDS81072.1"/>
    </source>
</evidence>
<comment type="caution">
    <text evidence="1">The sequence shown here is derived from an EMBL/GenBank/DDBJ whole genome shotgun (WGS) entry which is preliminary data.</text>
</comment>
<gene>
    <name evidence="1" type="ORF">CLV52_1646</name>
</gene>
<reference evidence="1 2" key="1">
    <citation type="submission" date="2019-03" db="EMBL/GenBank/DDBJ databases">
        <title>Genomic Encyclopedia of Archaeal and Bacterial Type Strains, Phase II (KMG-II): from individual species to whole genera.</title>
        <authorList>
            <person name="Goeker M."/>
        </authorList>
    </citation>
    <scope>NUCLEOTIDE SEQUENCE [LARGE SCALE GENOMIC DNA]</scope>
    <source>
        <strain evidence="1 2">DSM 24782</strain>
    </source>
</reference>
<sequence length="243" mass="26885">MIAMSTLRAQVRLRLLITYRVDPEVARSLVPEPFRPQVVDGSAVAGVCMIGLRSIRPGWLRPRIGFRSENVAHRVAVEWDERGETRSGVYILERHSSSILPVLTGGRLFPGVQRRGRVDLDETSTRFRVRMTAPGTRVAVDVELGGAWTSTLFPTVEAASQFYEQGSVGWSPDRHGHGAEPLQLTSPDWAVEPAHAISVRSSFFEALPAGSAVLDSVVAMRDLPFFWDTPTITPERVAQPHHI</sequence>
<proteinExistence type="predicted"/>
<evidence type="ECO:0000313" key="2">
    <source>
        <dbReference type="Proteomes" id="UP000295344"/>
    </source>
</evidence>
<dbReference type="AlphaFoldDB" id="A0A4R7FT64"/>
<dbReference type="InterPro" id="IPR023375">
    <property type="entry name" value="ADC_dom_sf"/>
</dbReference>
<name>A0A4R7FT64_9MICO</name>
<organism evidence="1 2">
    <name type="scientific">Amnibacterium kyonggiense</name>
    <dbReference type="NCBI Taxonomy" id="595671"/>
    <lineage>
        <taxon>Bacteria</taxon>
        <taxon>Bacillati</taxon>
        <taxon>Actinomycetota</taxon>
        <taxon>Actinomycetes</taxon>
        <taxon>Micrococcales</taxon>
        <taxon>Microbacteriaceae</taxon>
        <taxon>Amnibacterium</taxon>
    </lineage>
</organism>
<dbReference type="OrthoDB" id="5492672at2"/>
<dbReference type="Proteomes" id="UP000295344">
    <property type="component" value="Unassembled WGS sequence"/>
</dbReference>
<dbReference type="Gene3D" id="2.40.400.10">
    <property type="entry name" value="Acetoacetate decarboxylase-like"/>
    <property type="match status" value="1"/>
</dbReference>
<accession>A0A4R7FT64</accession>
<dbReference type="SUPFAM" id="SSF160104">
    <property type="entry name" value="Acetoacetate decarboxylase-like"/>
    <property type="match status" value="1"/>
</dbReference>